<keyword evidence="4" id="KW-0808">Transferase</keyword>
<evidence type="ECO:0000313" key="9">
    <source>
        <dbReference type="EMBL" id="MCO6050381.1"/>
    </source>
</evidence>
<keyword evidence="3" id="KW-0597">Phosphoprotein</keyword>
<proteinExistence type="predicted"/>
<dbReference type="InterPro" id="IPR036890">
    <property type="entry name" value="HATPase_C_sf"/>
</dbReference>
<evidence type="ECO:0000256" key="1">
    <source>
        <dbReference type="ARBA" id="ARBA00000085"/>
    </source>
</evidence>
<accession>A0ABT1C6D2</accession>
<evidence type="ECO:0000256" key="5">
    <source>
        <dbReference type="ARBA" id="ARBA00022741"/>
    </source>
</evidence>
<evidence type="ECO:0000256" key="4">
    <source>
        <dbReference type="ARBA" id="ARBA00022679"/>
    </source>
</evidence>
<dbReference type="SUPFAM" id="SSF55874">
    <property type="entry name" value="ATPase domain of HSP90 chaperone/DNA topoisomerase II/histidine kinase"/>
    <property type="match status" value="1"/>
</dbReference>
<dbReference type="Pfam" id="PF07536">
    <property type="entry name" value="HWE_HK"/>
    <property type="match status" value="1"/>
</dbReference>
<comment type="caution">
    <text evidence="9">The sequence shown here is derived from an EMBL/GenBank/DDBJ whole genome shotgun (WGS) entry which is preliminary data.</text>
</comment>
<dbReference type="PANTHER" id="PTHR41523">
    <property type="entry name" value="TWO-COMPONENT SYSTEM SENSOR PROTEIN"/>
    <property type="match status" value="1"/>
</dbReference>
<evidence type="ECO:0000256" key="3">
    <source>
        <dbReference type="ARBA" id="ARBA00022553"/>
    </source>
</evidence>
<evidence type="ECO:0000259" key="8">
    <source>
        <dbReference type="SMART" id="SM00911"/>
    </source>
</evidence>
<dbReference type="EMBL" id="JAMXQS010000005">
    <property type="protein sequence ID" value="MCO6050381.1"/>
    <property type="molecule type" value="Genomic_DNA"/>
</dbReference>
<dbReference type="InterPro" id="IPR011102">
    <property type="entry name" value="Sig_transdc_His_kinase_HWE"/>
</dbReference>
<evidence type="ECO:0000256" key="2">
    <source>
        <dbReference type="ARBA" id="ARBA00012438"/>
    </source>
</evidence>
<dbReference type="Proteomes" id="UP001205906">
    <property type="component" value="Unassembled WGS sequence"/>
</dbReference>
<keyword evidence="6 9" id="KW-0418">Kinase</keyword>
<dbReference type="PANTHER" id="PTHR41523:SF8">
    <property type="entry name" value="ETHYLENE RESPONSE SENSOR PROTEIN"/>
    <property type="match status" value="1"/>
</dbReference>
<evidence type="ECO:0000256" key="6">
    <source>
        <dbReference type="ARBA" id="ARBA00022777"/>
    </source>
</evidence>
<feature type="domain" description="Signal transduction histidine kinase HWE region" evidence="8">
    <location>
        <begin position="90"/>
        <end position="172"/>
    </location>
</feature>
<organism evidence="9 10">
    <name type="scientific">Mesorhizobium liriopis</name>
    <dbReference type="NCBI Taxonomy" id="2953882"/>
    <lineage>
        <taxon>Bacteria</taxon>
        <taxon>Pseudomonadati</taxon>
        <taxon>Pseudomonadota</taxon>
        <taxon>Alphaproteobacteria</taxon>
        <taxon>Hyphomicrobiales</taxon>
        <taxon>Phyllobacteriaceae</taxon>
        <taxon>Mesorhizobium</taxon>
    </lineage>
</organism>
<keyword evidence="5" id="KW-0547">Nucleotide-binding</keyword>
<dbReference type="Gene3D" id="3.30.565.10">
    <property type="entry name" value="Histidine kinase-like ATPase, C-terminal domain"/>
    <property type="match status" value="1"/>
</dbReference>
<dbReference type="GO" id="GO:0016301">
    <property type="term" value="F:kinase activity"/>
    <property type="evidence" value="ECO:0007669"/>
    <property type="project" value="UniProtKB-KW"/>
</dbReference>
<reference evidence="9 10" key="1">
    <citation type="submission" date="2022-06" db="EMBL/GenBank/DDBJ databases">
        <title>Mesorhizobium sp. strain RP14 Genome sequencing and assembly.</title>
        <authorList>
            <person name="Kim I."/>
        </authorList>
    </citation>
    <scope>NUCLEOTIDE SEQUENCE [LARGE SCALE GENOMIC DNA]</scope>
    <source>
        <strain evidence="10">RP14(2022)</strain>
    </source>
</reference>
<dbReference type="EC" id="2.7.13.3" evidence="2"/>
<protein>
    <recommendedName>
        <fullName evidence="2">histidine kinase</fullName>
        <ecNumber evidence="2">2.7.13.3</ecNumber>
    </recommendedName>
</protein>
<gene>
    <name evidence="9" type="ORF">NGM99_11360</name>
</gene>
<keyword evidence="10" id="KW-1185">Reference proteome</keyword>
<dbReference type="Gene3D" id="3.30.450.20">
    <property type="entry name" value="PAS domain"/>
    <property type="match status" value="1"/>
</dbReference>
<comment type="catalytic activity">
    <reaction evidence="1">
        <text>ATP + protein L-histidine = ADP + protein N-phospho-L-histidine.</text>
        <dbReference type="EC" id="2.7.13.3"/>
    </reaction>
</comment>
<name>A0ABT1C6D2_9HYPH</name>
<keyword evidence="7" id="KW-0067">ATP-binding</keyword>
<dbReference type="RefSeq" id="WP_252818970.1">
    <property type="nucleotide sequence ID" value="NZ_JAMXQS010000005.1"/>
</dbReference>
<evidence type="ECO:0000256" key="7">
    <source>
        <dbReference type="ARBA" id="ARBA00022840"/>
    </source>
</evidence>
<evidence type="ECO:0000313" key="10">
    <source>
        <dbReference type="Proteomes" id="UP001205906"/>
    </source>
</evidence>
<sequence>MSLYADLMHPEGAMWLADVALKNIAPGEEFHTQVQVARGPTSSRWVELRGRAELATPWIINGVSFDVTEQKLADQKLRASEERLQVLVAELQHRTRNLMGVVRSMADRTLRRSTSLDDFTPAFKDRLLALARVQGLLSRMNTWERITFDELIRTELMALDAESERVVLDGPANVMLRSSTVQTFSMALHELATNALKYGALKQEAGRLLISWQLEISGEGGVPWLHVDWRECGVAMPPEGAPAQGGGLGRELIERALPHQLGARTTYVMEPNGVHCTISLPVSERTRAETADA</sequence>
<dbReference type="SMART" id="SM00911">
    <property type="entry name" value="HWE_HK"/>
    <property type="match status" value="1"/>
</dbReference>